<dbReference type="SUPFAM" id="SSF52540">
    <property type="entry name" value="P-loop containing nucleoside triphosphate hydrolases"/>
    <property type="match status" value="1"/>
</dbReference>
<dbReference type="Gene3D" id="3.40.50.300">
    <property type="entry name" value="P-loop containing nucleotide triphosphate hydrolases"/>
    <property type="match status" value="1"/>
</dbReference>
<dbReference type="InterPro" id="IPR027417">
    <property type="entry name" value="P-loop_NTPase"/>
</dbReference>
<feature type="domain" description="NadR/Ttd14 AAA" evidence="1">
    <location>
        <begin position="8"/>
        <end position="173"/>
    </location>
</feature>
<proteinExistence type="predicted"/>
<name>A0A1G1V2L9_9BACT</name>
<gene>
    <name evidence="2" type="ORF">A2782_02440</name>
</gene>
<evidence type="ECO:0000313" key="3">
    <source>
        <dbReference type="Proteomes" id="UP000177967"/>
    </source>
</evidence>
<dbReference type="EMBL" id="MHBW01000007">
    <property type="protein sequence ID" value="OGY09609.1"/>
    <property type="molecule type" value="Genomic_DNA"/>
</dbReference>
<reference evidence="2 3" key="1">
    <citation type="journal article" date="2016" name="Nat. Commun.">
        <title>Thousands of microbial genomes shed light on interconnected biogeochemical processes in an aquifer system.</title>
        <authorList>
            <person name="Anantharaman K."/>
            <person name="Brown C.T."/>
            <person name="Hug L.A."/>
            <person name="Sharon I."/>
            <person name="Castelle C.J."/>
            <person name="Probst A.J."/>
            <person name="Thomas B.C."/>
            <person name="Singh A."/>
            <person name="Wilkins M.J."/>
            <person name="Karaoz U."/>
            <person name="Brodie E.L."/>
            <person name="Williams K.H."/>
            <person name="Hubbard S.S."/>
            <person name="Banfield J.F."/>
        </authorList>
    </citation>
    <scope>NUCLEOTIDE SEQUENCE [LARGE SCALE GENOMIC DNA]</scope>
</reference>
<sequence length="188" mass="20782">MLVEHCQKIALVGTSCVGKTTIFEMLRNSLGGAHNVVFVPEAARAFFEKNPGIARFSADTQEKIQDFAIEQERKVEGPDVKIMICDRSCLDTVAYTRAAGDLAGASRLLTNIAYWLPTYSAIFLLSPDGVPYQNDGVRTEDSTFRQAVHNAFVQILEENMIPHTIIEGSLEKRVAKIESVIYDARVAS</sequence>
<dbReference type="AlphaFoldDB" id="A0A1G1V2L9"/>
<dbReference type="Proteomes" id="UP000177967">
    <property type="component" value="Unassembled WGS sequence"/>
</dbReference>
<protein>
    <recommendedName>
        <fullName evidence="1">NadR/Ttd14 AAA domain-containing protein</fullName>
    </recommendedName>
</protein>
<dbReference type="STRING" id="1797513.A2782_02440"/>
<evidence type="ECO:0000313" key="2">
    <source>
        <dbReference type="EMBL" id="OGY09609.1"/>
    </source>
</evidence>
<dbReference type="InterPro" id="IPR038727">
    <property type="entry name" value="NadR/Ttd14_AAA_dom"/>
</dbReference>
<accession>A0A1G1V2L9</accession>
<comment type="caution">
    <text evidence="2">The sequence shown here is derived from an EMBL/GenBank/DDBJ whole genome shotgun (WGS) entry which is preliminary data.</text>
</comment>
<evidence type="ECO:0000259" key="1">
    <source>
        <dbReference type="Pfam" id="PF13521"/>
    </source>
</evidence>
<dbReference type="Pfam" id="PF13521">
    <property type="entry name" value="AAA_28"/>
    <property type="match status" value="1"/>
</dbReference>
<organism evidence="2 3">
    <name type="scientific">Candidatus Blackburnbacteria bacterium RIFCSPHIGHO2_01_FULL_43_15b</name>
    <dbReference type="NCBI Taxonomy" id="1797513"/>
    <lineage>
        <taxon>Bacteria</taxon>
        <taxon>Candidatus Blackburniibacteriota</taxon>
    </lineage>
</organism>